<dbReference type="Proteomes" id="UP000036867">
    <property type="component" value="Unassembled WGS sequence"/>
</dbReference>
<dbReference type="CDD" id="cd08518">
    <property type="entry name" value="PBP2_NikA_DppA_OppA_like_19"/>
    <property type="match status" value="1"/>
</dbReference>
<evidence type="ECO:0000256" key="5">
    <source>
        <dbReference type="SAM" id="SignalP"/>
    </source>
</evidence>
<comment type="similarity">
    <text evidence="2">Belongs to the bacterial solute-binding protein 5 family.</text>
</comment>
<feature type="chain" id="PRO_5038762375" evidence="5">
    <location>
        <begin position="22"/>
        <end position="540"/>
    </location>
</feature>
<dbReference type="GeneID" id="301138629"/>
<evidence type="ECO:0000313" key="8">
    <source>
        <dbReference type="Proteomes" id="UP000036867"/>
    </source>
</evidence>
<dbReference type="InterPro" id="IPR030678">
    <property type="entry name" value="Peptide/Ni-bd"/>
</dbReference>
<dbReference type="GO" id="GO:0042597">
    <property type="term" value="C:periplasmic space"/>
    <property type="evidence" value="ECO:0007669"/>
    <property type="project" value="UniProtKB-ARBA"/>
</dbReference>
<dbReference type="GO" id="GO:0015833">
    <property type="term" value="P:peptide transport"/>
    <property type="evidence" value="ECO:0007669"/>
    <property type="project" value="TreeGrafter"/>
</dbReference>
<organism evidence="7 8">
    <name type="scientific">Viridibacillus arvi</name>
    <dbReference type="NCBI Taxonomy" id="263475"/>
    <lineage>
        <taxon>Bacteria</taxon>
        <taxon>Bacillati</taxon>
        <taxon>Bacillota</taxon>
        <taxon>Bacilli</taxon>
        <taxon>Bacillales</taxon>
        <taxon>Caryophanaceae</taxon>
        <taxon>Viridibacillus</taxon>
    </lineage>
</organism>
<dbReference type="InterPro" id="IPR039424">
    <property type="entry name" value="SBP_5"/>
</dbReference>
<dbReference type="Gene3D" id="3.10.105.10">
    <property type="entry name" value="Dipeptide-binding Protein, Domain 3"/>
    <property type="match status" value="1"/>
</dbReference>
<accession>A0A0M0L7Z3</accession>
<evidence type="ECO:0000256" key="2">
    <source>
        <dbReference type="ARBA" id="ARBA00005695"/>
    </source>
</evidence>
<sequence length="540" mass="59654">MKKKLFSVLVLAVFMSSFMLGGCNLFKSKPSGEESKAANGEKKDELVLAFDSEPEAGFDPTTGWGRYGSPLFQSTLLKRDDKLKIVNDLATSYKVSEDGKVWTVKMREDVKFSDGEPLTAADVVFTFETAINNGSVVDLNGMAKVEAVDDYTVKFTLKEPQSTFVNSLVATGIVPKHAYGKDYAENPIGSGPFQLVQWDKGQQVIVKANPEYYDKKPNFKQITFLFLNEDAAFAAAQAGTVDLAYIPAAFSKQKVKGMRLETIQTVDNRGIVFPFVKSGEVNEAGLPIGNDVTADPAIRHAINIGVDRQALVDGVLEGHGTPAYTSVDGLPWWNSETVIKDADMDSAKKLLSDAGWKDTDGDGILEKGSLKAEFTLYYLANDAIRQSLAISVADMMKPLGINIKLEGGSWDMIAKKMYSNPVLMGWGSHDPHEMYNIYSSESAGIEYYNTGYYQNKTVDEYFEKALSSKSEKEAIEFWKKAQWDGTTGLSAKGDAPWAWLVNINHLYLVKDGLDIGDQRIHVHGHGWPATDNIVDWKWTK</sequence>
<dbReference type="STRING" id="263475.AMD00_21255"/>
<dbReference type="GO" id="GO:1904680">
    <property type="term" value="F:peptide transmembrane transporter activity"/>
    <property type="evidence" value="ECO:0007669"/>
    <property type="project" value="TreeGrafter"/>
</dbReference>
<comment type="subcellular location">
    <subcellularLocation>
        <location evidence="1">Cell membrane</location>
        <topology evidence="1">Lipid-anchor</topology>
    </subcellularLocation>
</comment>
<evidence type="ECO:0000256" key="4">
    <source>
        <dbReference type="ARBA" id="ARBA00022729"/>
    </source>
</evidence>
<gene>
    <name evidence="7" type="ORF">AMD00_21255</name>
</gene>
<dbReference type="PROSITE" id="PS01040">
    <property type="entry name" value="SBP_BACTERIAL_5"/>
    <property type="match status" value="1"/>
</dbReference>
<dbReference type="EMBL" id="LILB01000009">
    <property type="protein sequence ID" value="KOO47205.1"/>
    <property type="molecule type" value="Genomic_DNA"/>
</dbReference>
<evidence type="ECO:0000313" key="7">
    <source>
        <dbReference type="EMBL" id="KOO47205.1"/>
    </source>
</evidence>
<keyword evidence="3" id="KW-0813">Transport</keyword>
<dbReference type="PANTHER" id="PTHR30290">
    <property type="entry name" value="PERIPLASMIC BINDING COMPONENT OF ABC TRANSPORTER"/>
    <property type="match status" value="1"/>
</dbReference>
<feature type="signal peptide" evidence="5">
    <location>
        <begin position="1"/>
        <end position="21"/>
    </location>
</feature>
<dbReference type="SUPFAM" id="SSF53850">
    <property type="entry name" value="Periplasmic binding protein-like II"/>
    <property type="match status" value="1"/>
</dbReference>
<comment type="caution">
    <text evidence="7">The sequence shown here is derived from an EMBL/GenBank/DDBJ whole genome shotgun (WGS) entry which is preliminary data.</text>
</comment>
<dbReference type="PATRIC" id="fig|263475.3.peg.48"/>
<dbReference type="InterPro" id="IPR023765">
    <property type="entry name" value="SBP_5_CS"/>
</dbReference>
<dbReference type="PIRSF" id="PIRSF002741">
    <property type="entry name" value="MppA"/>
    <property type="match status" value="1"/>
</dbReference>
<keyword evidence="4 5" id="KW-0732">Signal</keyword>
<evidence type="ECO:0000259" key="6">
    <source>
        <dbReference type="Pfam" id="PF00496"/>
    </source>
</evidence>
<evidence type="ECO:0000256" key="1">
    <source>
        <dbReference type="ARBA" id="ARBA00004193"/>
    </source>
</evidence>
<evidence type="ECO:0000256" key="3">
    <source>
        <dbReference type="ARBA" id="ARBA00022448"/>
    </source>
</evidence>
<reference evidence="8" key="1">
    <citation type="submission" date="2015-08" db="EMBL/GenBank/DDBJ databases">
        <title>Fjat-10028 dsm 16317.</title>
        <authorList>
            <person name="Liu B."/>
            <person name="Wang J."/>
            <person name="Zhu Y."/>
            <person name="Liu G."/>
            <person name="Chen Q."/>
            <person name="Chen Z."/>
            <person name="Lan J."/>
            <person name="Che J."/>
            <person name="Ge C."/>
            <person name="Shi H."/>
            <person name="Pan Z."/>
            <person name="Liu X."/>
        </authorList>
    </citation>
    <scope>NUCLEOTIDE SEQUENCE [LARGE SCALE GENOMIC DNA]</scope>
    <source>
        <strain evidence="8">DSM 16317</strain>
    </source>
</reference>
<dbReference type="RefSeq" id="WP_053419010.1">
    <property type="nucleotide sequence ID" value="NZ_LILB01000009.1"/>
</dbReference>
<dbReference type="Gene3D" id="3.40.190.10">
    <property type="entry name" value="Periplasmic binding protein-like II"/>
    <property type="match status" value="1"/>
</dbReference>
<dbReference type="Pfam" id="PF00496">
    <property type="entry name" value="SBP_bac_5"/>
    <property type="match status" value="1"/>
</dbReference>
<name>A0A0M0L7Z3_9BACL</name>
<dbReference type="PANTHER" id="PTHR30290:SF9">
    <property type="entry name" value="OLIGOPEPTIDE-BINDING PROTEIN APPA"/>
    <property type="match status" value="1"/>
</dbReference>
<proteinExistence type="inferred from homology"/>
<dbReference type="GO" id="GO:0043190">
    <property type="term" value="C:ATP-binding cassette (ABC) transporter complex"/>
    <property type="evidence" value="ECO:0007669"/>
    <property type="project" value="InterPro"/>
</dbReference>
<protein>
    <submittedName>
        <fullName evidence="7">Nickel ABC transporter substrate-binding protein</fullName>
    </submittedName>
</protein>
<dbReference type="AlphaFoldDB" id="A0A0M0L7Z3"/>
<dbReference type="PROSITE" id="PS51257">
    <property type="entry name" value="PROKAR_LIPOPROTEIN"/>
    <property type="match status" value="1"/>
</dbReference>
<dbReference type="OrthoDB" id="9796817at2"/>
<feature type="domain" description="Solute-binding protein family 5" evidence="6">
    <location>
        <begin position="84"/>
        <end position="440"/>
    </location>
</feature>
<keyword evidence="8" id="KW-1185">Reference proteome</keyword>
<dbReference type="InterPro" id="IPR000914">
    <property type="entry name" value="SBP_5_dom"/>
</dbReference>